<sequence length="291" mass="32713">MSLLADSNQRAEILKGGSAKQSLQLLPLRHTKVVHFVRHGEGFHNLVGDYDNWDYVDAHLTEAGWQQARKLREHIQSLPDSLQLQAVVISPLTRAIETAIGAFGGGAWTSADSDKPLMLAQEAVKSKRAEHTAVSSAGCPPFIIHEGCREQLGKNPCDKRINIQELRMRYPAIDFTLVEDDDDVLWVPERRETNEELLQRSAAFAQWLMDRPESRLAVVTHSSFLYHLMANFGQQAAQPIADEMHRWYNNCEFRSLVLSDPSNGHDFPDPYHSLGNTPAAEKDIVIADHIC</sequence>
<evidence type="ECO:0000313" key="3">
    <source>
        <dbReference type="Proteomes" id="UP001465755"/>
    </source>
</evidence>
<dbReference type="GO" id="GO:0016791">
    <property type="term" value="F:phosphatase activity"/>
    <property type="evidence" value="ECO:0007669"/>
    <property type="project" value="TreeGrafter"/>
</dbReference>
<dbReference type="Proteomes" id="UP001465755">
    <property type="component" value="Unassembled WGS sequence"/>
</dbReference>
<reference evidence="2 3" key="1">
    <citation type="journal article" date="2024" name="Nat. Commun.">
        <title>Phylogenomics reveals the evolutionary origins of lichenization in chlorophyte algae.</title>
        <authorList>
            <person name="Puginier C."/>
            <person name="Libourel C."/>
            <person name="Otte J."/>
            <person name="Skaloud P."/>
            <person name="Haon M."/>
            <person name="Grisel S."/>
            <person name="Petersen M."/>
            <person name="Berrin J.G."/>
            <person name="Delaux P.M."/>
            <person name="Dal Grande F."/>
            <person name="Keller J."/>
        </authorList>
    </citation>
    <scope>NUCLEOTIDE SEQUENCE [LARGE SCALE GENOMIC DNA]</scope>
    <source>
        <strain evidence="2 3">SAG 2036</strain>
    </source>
</reference>
<evidence type="ECO:0008006" key="4">
    <source>
        <dbReference type="Google" id="ProtNLM"/>
    </source>
</evidence>
<dbReference type="Pfam" id="PF00300">
    <property type="entry name" value="His_Phos_1"/>
    <property type="match status" value="1"/>
</dbReference>
<dbReference type="CDD" id="cd07067">
    <property type="entry name" value="HP_PGM_like"/>
    <property type="match status" value="1"/>
</dbReference>
<dbReference type="InterPro" id="IPR050275">
    <property type="entry name" value="PGM_Phosphatase"/>
</dbReference>
<dbReference type="SUPFAM" id="SSF53254">
    <property type="entry name" value="Phosphoglycerate mutase-like"/>
    <property type="match status" value="1"/>
</dbReference>
<name>A0AAW1PIA9_9CHLO</name>
<protein>
    <recommendedName>
        <fullName evidence="4">Phosphoglycerate mutase-like protein</fullName>
    </recommendedName>
</protein>
<dbReference type="PANTHER" id="PTHR48100:SF1">
    <property type="entry name" value="HISTIDINE PHOSPHATASE FAMILY PROTEIN-RELATED"/>
    <property type="match status" value="1"/>
</dbReference>
<dbReference type="InterPro" id="IPR013078">
    <property type="entry name" value="His_Pase_superF_clade-1"/>
</dbReference>
<proteinExistence type="inferred from homology"/>
<organism evidence="2 3">
    <name type="scientific">Symbiochloris irregularis</name>
    <dbReference type="NCBI Taxonomy" id="706552"/>
    <lineage>
        <taxon>Eukaryota</taxon>
        <taxon>Viridiplantae</taxon>
        <taxon>Chlorophyta</taxon>
        <taxon>core chlorophytes</taxon>
        <taxon>Trebouxiophyceae</taxon>
        <taxon>Trebouxiales</taxon>
        <taxon>Trebouxiaceae</taxon>
        <taxon>Symbiochloris</taxon>
    </lineage>
</organism>
<keyword evidence="3" id="KW-1185">Reference proteome</keyword>
<dbReference type="GO" id="GO:0005737">
    <property type="term" value="C:cytoplasm"/>
    <property type="evidence" value="ECO:0007669"/>
    <property type="project" value="TreeGrafter"/>
</dbReference>
<dbReference type="AlphaFoldDB" id="A0AAW1PIA9"/>
<dbReference type="PANTHER" id="PTHR48100">
    <property type="entry name" value="BROAD-SPECIFICITY PHOSPHATASE YOR283W-RELATED"/>
    <property type="match status" value="1"/>
</dbReference>
<comment type="caution">
    <text evidence="2">The sequence shown here is derived from an EMBL/GenBank/DDBJ whole genome shotgun (WGS) entry which is preliminary data.</text>
</comment>
<evidence type="ECO:0000256" key="1">
    <source>
        <dbReference type="ARBA" id="ARBA00038362"/>
    </source>
</evidence>
<dbReference type="InterPro" id="IPR029033">
    <property type="entry name" value="His_PPase_superfam"/>
</dbReference>
<accession>A0AAW1PIA9</accession>
<comment type="similarity">
    <text evidence="1">Belongs to the phosphoglycerate mutase family.</text>
</comment>
<evidence type="ECO:0000313" key="2">
    <source>
        <dbReference type="EMBL" id="KAK9809580.1"/>
    </source>
</evidence>
<dbReference type="EMBL" id="JALJOQ010000018">
    <property type="protein sequence ID" value="KAK9809580.1"/>
    <property type="molecule type" value="Genomic_DNA"/>
</dbReference>
<gene>
    <name evidence="2" type="ORF">WJX73_004066</name>
</gene>
<dbReference type="SMART" id="SM00855">
    <property type="entry name" value="PGAM"/>
    <property type="match status" value="1"/>
</dbReference>
<dbReference type="Gene3D" id="3.40.50.1240">
    <property type="entry name" value="Phosphoglycerate mutase-like"/>
    <property type="match status" value="1"/>
</dbReference>